<organism evidence="1 2">
    <name type="scientific">Chaenocephalus aceratus</name>
    <name type="common">Blackfin icefish</name>
    <name type="synonym">Chaenichthys aceratus</name>
    <dbReference type="NCBI Taxonomy" id="36190"/>
    <lineage>
        <taxon>Eukaryota</taxon>
        <taxon>Metazoa</taxon>
        <taxon>Chordata</taxon>
        <taxon>Craniata</taxon>
        <taxon>Vertebrata</taxon>
        <taxon>Euteleostomi</taxon>
        <taxon>Actinopterygii</taxon>
        <taxon>Neopterygii</taxon>
        <taxon>Teleostei</taxon>
        <taxon>Neoteleostei</taxon>
        <taxon>Acanthomorphata</taxon>
        <taxon>Eupercaria</taxon>
        <taxon>Perciformes</taxon>
        <taxon>Notothenioidei</taxon>
        <taxon>Channichthyidae</taxon>
        <taxon>Chaenocephalus</taxon>
    </lineage>
</organism>
<evidence type="ECO:0000313" key="1">
    <source>
        <dbReference type="EMBL" id="KAI4820677.1"/>
    </source>
</evidence>
<accession>A0ACB9X2M6</accession>
<keyword evidence="2" id="KW-1185">Reference proteome</keyword>
<sequence length="163" mass="17544">FPPPLSRDGVEGDGVCVSGWRADVLLGKHEGCCAKASHSQIRNAGIGSSHHRRGIQASPLICPTESRPLAGHAFFIKKTGVSDARHLSLSPISACHLPAQVVISSRHVEGRVRLNDKVPSRPLRAHDSPHFGGHTSSRRARNADKKAHVDLCCGFDPELTEET</sequence>
<reference evidence="1" key="1">
    <citation type="submission" date="2022-05" db="EMBL/GenBank/DDBJ databases">
        <title>Chromosome-level genome of Chaenocephalus aceratus.</title>
        <authorList>
            <person name="Park H."/>
        </authorList>
    </citation>
    <scope>NUCLEOTIDE SEQUENCE</scope>
    <source>
        <strain evidence="1">KU_202001</strain>
    </source>
</reference>
<feature type="non-terminal residue" evidence="1">
    <location>
        <position position="163"/>
    </location>
</feature>
<evidence type="ECO:0000313" key="2">
    <source>
        <dbReference type="Proteomes" id="UP001057452"/>
    </source>
</evidence>
<dbReference type="Proteomes" id="UP001057452">
    <property type="component" value="Chromosome 9"/>
</dbReference>
<name>A0ACB9X2M6_CHAAC</name>
<comment type="caution">
    <text evidence="1">The sequence shown here is derived from an EMBL/GenBank/DDBJ whole genome shotgun (WGS) entry which is preliminary data.</text>
</comment>
<proteinExistence type="predicted"/>
<protein>
    <submittedName>
        <fullName evidence="1">Uncharacterized protein</fullName>
    </submittedName>
</protein>
<gene>
    <name evidence="1" type="ORF">KUCAC02_028648</name>
</gene>
<feature type="non-terminal residue" evidence="1">
    <location>
        <position position="1"/>
    </location>
</feature>
<dbReference type="EMBL" id="CM043793">
    <property type="protein sequence ID" value="KAI4820677.1"/>
    <property type="molecule type" value="Genomic_DNA"/>
</dbReference>